<dbReference type="Proteomes" id="UP000008811">
    <property type="component" value="Chromosome"/>
</dbReference>
<keyword evidence="4 9" id="KW-0808">Transferase</keyword>
<feature type="binding site" evidence="9">
    <location>
        <begin position="19"/>
        <end position="26"/>
    </location>
    <ligand>
        <name>ATP</name>
        <dbReference type="ChEBI" id="CHEBI:30616"/>
    </ligand>
</feature>
<evidence type="ECO:0000256" key="4">
    <source>
        <dbReference type="ARBA" id="ARBA00022679"/>
    </source>
</evidence>
<dbReference type="InterPro" id="IPR020590">
    <property type="entry name" value="Guanylate_kinase_CS"/>
</dbReference>
<dbReference type="KEGG" id="cpc:Cpar_1787"/>
<protein>
    <recommendedName>
        <fullName evidence="3 9">Guanylate kinase</fullName>
        <ecNumber evidence="2 9">2.7.4.8</ecNumber>
    </recommendedName>
    <alternativeName>
        <fullName evidence="8 9">GMP kinase</fullName>
    </alternativeName>
</protein>
<evidence type="ECO:0000256" key="3">
    <source>
        <dbReference type="ARBA" id="ARBA00016296"/>
    </source>
</evidence>
<dbReference type="GO" id="GO:0004385">
    <property type="term" value="F:GMP kinase activity"/>
    <property type="evidence" value="ECO:0007669"/>
    <property type="project" value="UniProtKB-UniRule"/>
</dbReference>
<comment type="function">
    <text evidence="9">Essential for recycling GMP and indirectly, cGMP.</text>
</comment>
<feature type="domain" description="Guanylate kinase-like" evidence="10">
    <location>
        <begin position="12"/>
        <end position="191"/>
    </location>
</feature>
<dbReference type="InterPro" id="IPR008144">
    <property type="entry name" value="Guanylate_kin-like_dom"/>
</dbReference>
<evidence type="ECO:0000313" key="11">
    <source>
        <dbReference type="EMBL" id="ACF12179.1"/>
    </source>
</evidence>
<dbReference type="Pfam" id="PF00625">
    <property type="entry name" value="Guanylate_kin"/>
    <property type="match status" value="1"/>
</dbReference>
<keyword evidence="6 9" id="KW-0418">Kinase</keyword>
<keyword evidence="9" id="KW-0963">Cytoplasm</keyword>
<dbReference type="HAMAP" id="MF_00328">
    <property type="entry name" value="Guanylate_kinase"/>
    <property type="match status" value="1"/>
</dbReference>
<evidence type="ECO:0000259" key="10">
    <source>
        <dbReference type="PROSITE" id="PS50052"/>
    </source>
</evidence>
<comment type="subcellular location">
    <subcellularLocation>
        <location evidence="9">Cytoplasm</location>
    </subcellularLocation>
</comment>
<dbReference type="HOGENOM" id="CLU_001715_1_1_10"/>
<dbReference type="RefSeq" id="WP_012503012.1">
    <property type="nucleotide sequence ID" value="NC_011027.1"/>
</dbReference>
<evidence type="ECO:0000256" key="7">
    <source>
        <dbReference type="ARBA" id="ARBA00022840"/>
    </source>
</evidence>
<evidence type="ECO:0000256" key="6">
    <source>
        <dbReference type="ARBA" id="ARBA00022777"/>
    </source>
</evidence>
<dbReference type="GO" id="GO:0005829">
    <property type="term" value="C:cytosol"/>
    <property type="evidence" value="ECO:0007669"/>
    <property type="project" value="TreeGrafter"/>
</dbReference>
<keyword evidence="12" id="KW-1185">Reference proteome</keyword>
<dbReference type="SUPFAM" id="SSF52540">
    <property type="entry name" value="P-loop containing nucleoside triphosphate hydrolases"/>
    <property type="match status" value="1"/>
</dbReference>
<keyword evidence="5 9" id="KW-0547">Nucleotide-binding</keyword>
<evidence type="ECO:0000256" key="2">
    <source>
        <dbReference type="ARBA" id="ARBA00012961"/>
    </source>
</evidence>
<evidence type="ECO:0000313" key="12">
    <source>
        <dbReference type="Proteomes" id="UP000008811"/>
    </source>
</evidence>
<evidence type="ECO:0000256" key="9">
    <source>
        <dbReference type="HAMAP-Rule" id="MF_00328"/>
    </source>
</evidence>
<dbReference type="PANTHER" id="PTHR23117">
    <property type="entry name" value="GUANYLATE KINASE-RELATED"/>
    <property type="match status" value="1"/>
</dbReference>
<organism evidence="11 12">
    <name type="scientific">Chlorobaculum parvum (strain DSM 263 / NCIMB 8327)</name>
    <name type="common">Chlorobium vibrioforme subsp. thiosulfatophilum</name>
    <dbReference type="NCBI Taxonomy" id="517417"/>
    <lineage>
        <taxon>Bacteria</taxon>
        <taxon>Pseudomonadati</taxon>
        <taxon>Chlorobiota</taxon>
        <taxon>Chlorobiia</taxon>
        <taxon>Chlorobiales</taxon>
        <taxon>Chlorobiaceae</taxon>
        <taxon>Chlorobaculum</taxon>
    </lineage>
</organism>
<dbReference type="InterPro" id="IPR027417">
    <property type="entry name" value="P-loop_NTPase"/>
</dbReference>
<dbReference type="GO" id="GO:0005524">
    <property type="term" value="F:ATP binding"/>
    <property type="evidence" value="ECO:0007669"/>
    <property type="project" value="UniProtKB-UniRule"/>
</dbReference>
<dbReference type="EC" id="2.7.4.8" evidence="2 9"/>
<dbReference type="CDD" id="cd00071">
    <property type="entry name" value="GMPK"/>
    <property type="match status" value="1"/>
</dbReference>
<dbReference type="Gene3D" id="3.30.63.10">
    <property type="entry name" value="Guanylate Kinase phosphate binding domain"/>
    <property type="match status" value="1"/>
</dbReference>
<dbReference type="PROSITE" id="PS50052">
    <property type="entry name" value="GUANYLATE_KINASE_2"/>
    <property type="match status" value="1"/>
</dbReference>
<dbReference type="SMART" id="SM00072">
    <property type="entry name" value="GuKc"/>
    <property type="match status" value="1"/>
</dbReference>
<dbReference type="PROSITE" id="PS00856">
    <property type="entry name" value="GUANYLATE_KINASE_1"/>
    <property type="match status" value="1"/>
</dbReference>
<reference evidence="11" key="1">
    <citation type="submission" date="2008-06" db="EMBL/GenBank/DDBJ databases">
        <title>Complete sequence of Chlorobaculum parvum NCIB 8327.</title>
        <authorList>
            <consortium name="US DOE Joint Genome Institute"/>
            <person name="Lucas S."/>
            <person name="Copeland A."/>
            <person name="Lapidus A."/>
            <person name="Glavina del Rio T."/>
            <person name="Dalin E."/>
            <person name="Tice H."/>
            <person name="Bruce D."/>
            <person name="Goodwin L."/>
            <person name="Pitluck S."/>
            <person name="Schmutz J."/>
            <person name="Larimer F."/>
            <person name="Land M."/>
            <person name="Hauser L."/>
            <person name="Kyrpides N."/>
            <person name="Mikhailova N."/>
            <person name="Zhao F."/>
            <person name="Li T."/>
            <person name="Liu Z."/>
            <person name="Overmann J."/>
            <person name="Bryant D.A."/>
            <person name="Richardson P."/>
        </authorList>
    </citation>
    <scope>NUCLEOTIDE SEQUENCE [LARGE SCALE GENOMIC DNA]</scope>
    <source>
        <strain evidence="11">NCIB 8327</strain>
    </source>
</reference>
<dbReference type="eggNOG" id="COG0194">
    <property type="taxonomic scope" value="Bacteria"/>
</dbReference>
<evidence type="ECO:0000256" key="8">
    <source>
        <dbReference type="ARBA" id="ARBA00030128"/>
    </source>
</evidence>
<gene>
    <name evidence="9" type="primary">gmk</name>
    <name evidence="11" type="ordered locus">Cpar_1787</name>
</gene>
<name>B3QQH6_CHLP8</name>
<comment type="catalytic activity">
    <reaction evidence="9">
        <text>GMP + ATP = GDP + ADP</text>
        <dbReference type="Rhea" id="RHEA:20780"/>
        <dbReference type="ChEBI" id="CHEBI:30616"/>
        <dbReference type="ChEBI" id="CHEBI:58115"/>
        <dbReference type="ChEBI" id="CHEBI:58189"/>
        <dbReference type="ChEBI" id="CHEBI:456216"/>
        <dbReference type="EC" id="2.7.4.8"/>
    </reaction>
</comment>
<dbReference type="InterPro" id="IPR017665">
    <property type="entry name" value="Guanylate_kinase"/>
</dbReference>
<dbReference type="NCBIfam" id="TIGR03263">
    <property type="entry name" value="guanyl_kin"/>
    <property type="match status" value="1"/>
</dbReference>
<dbReference type="AlphaFoldDB" id="B3QQH6"/>
<dbReference type="FunFam" id="3.30.63.10:FF:000002">
    <property type="entry name" value="Guanylate kinase 1"/>
    <property type="match status" value="1"/>
</dbReference>
<proteinExistence type="inferred from homology"/>
<dbReference type="STRING" id="517417.Cpar_1787"/>
<accession>B3QQH6</accession>
<dbReference type="InterPro" id="IPR008145">
    <property type="entry name" value="GK/Ca_channel_bsu"/>
</dbReference>
<dbReference type="PANTHER" id="PTHR23117:SF13">
    <property type="entry name" value="GUANYLATE KINASE"/>
    <property type="match status" value="1"/>
</dbReference>
<dbReference type="Gene3D" id="3.40.50.300">
    <property type="entry name" value="P-loop containing nucleotide triphosphate hydrolases"/>
    <property type="match status" value="1"/>
</dbReference>
<sequence length="197" mass="22121">MPMSDQQDSRQGRLIVFSAPSGTGKSTVAKLVMERLGCLEFSVSATTRAMRAGEEDGVDYHFLTRERFEQLIEEGGFIEHEFFFGNYYGTLLGKTREAVDAGRNLLFDLDVKGALNLKKIFGEWALLVFLKPPSMEVLAQRLQSRKSEAPEALAMRLERAEMELACADQFDFVVVNDDLERTVDLVASKIAQFLPQS</sequence>
<keyword evidence="7 9" id="KW-0067">ATP-binding</keyword>
<evidence type="ECO:0000256" key="5">
    <source>
        <dbReference type="ARBA" id="ARBA00022741"/>
    </source>
</evidence>
<evidence type="ECO:0000256" key="1">
    <source>
        <dbReference type="ARBA" id="ARBA00005790"/>
    </source>
</evidence>
<dbReference type="EMBL" id="CP001099">
    <property type="protein sequence ID" value="ACF12179.1"/>
    <property type="molecule type" value="Genomic_DNA"/>
</dbReference>
<comment type="similarity">
    <text evidence="1 9">Belongs to the guanylate kinase family.</text>
</comment>